<evidence type="ECO:0000256" key="1">
    <source>
        <dbReference type="ARBA" id="ARBA00009296"/>
    </source>
</evidence>
<keyword evidence="6 8" id="KW-0687">Ribonucleoprotein</keyword>
<proteinExistence type="inferred from homology"/>
<dbReference type="HAMAP" id="MF_00501">
    <property type="entry name" value="Ribosomal_bL31_1"/>
    <property type="match status" value="1"/>
</dbReference>
<evidence type="ECO:0000256" key="4">
    <source>
        <dbReference type="ARBA" id="ARBA00022884"/>
    </source>
</evidence>
<comment type="subunit">
    <text evidence="2 8">Part of the 50S ribosomal subunit.</text>
</comment>
<dbReference type="PANTHER" id="PTHR33280:SF6">
    <property type="entry name" value="LARGE RIBOSOMAL SUBUNIT PROTEIN BL31A"/>
    <property type="match status" value="1"/>
</dbReference>
<dbReference type="PANTHER" id="PTHR33280">
    <property type="entry name" value="50S RIBOSOMAL PROTEIN L31, CHLOROPLASTIC"/>
    <property type="match status" value="1"/>
</dbReference>
<evidence type="ECO:0000256" key="8">
    <source>
        <dbReference type="HAMAP-Rule" id="MF_00501"/>
    </source>
</evidence>
<feature type="binding site" evidence="8">
    <location>
        <position position="40"/>
    </location>
    <ligand>
        <name>Zn(2+)</name>
        <dbReference type="ChEBI" id="CHEBI:29105"/>
    </ligand>
</feature>
<keyword evidence="8" id="KW-0862">Zinc</keyword>
<dbReference type="Pfam" id="PF01197">
    <property type="entry name" value="Ribosomal_L31"/>
    <property type="match status" value="1"/>
</dbReference>
<evidence type="ECO:0000256" key="7">
    <source>
        <dbReference type="ARBA" id="ARBA00035687"/>
    </source>
</evidence>
<dbReference type="RefSeq" id="WP_344933733.1">
    <property type="nucleotide sequence ID" value="NZ_BAABDM010000002.1"/>
</dbReference>
<name>A0ABP7WLF9_9GAMM</name>
<comment type="caution">
    <text evidence="9">The sequence shown here is derived from an EMBL/GenBank/DDBJ whole genome shotgun (WGS) entry which is preliminary data.</text>
</comment>
<keyword evidence="5 8" id="KW-0689">Ribosomal protein</keyword>
<dbReference type="InterPro" id="IPR042105">
    <property type="entry name" value="Ribosomal_bL31_sf"/>
</dbReference>
<dbReference type="PROSITE" id="PS01143">
    <property type="entry name" value="RIBOSOMAL_L31"/>
    <property type="match status" value="1"/>
</dbReference>
<comment type="cofactor">
    <cofactor evidence="8">
        <name>Zn(2+)</name>
        <dbReference type="ChEBI" id="CHEBI:29105"/>
    </cofactor>
    <text evidence="8">Binds 1 zinc ion per subunit.</text>
</comment>
<sequence length="75" mass="8099">MKADIHPNYVAMSVTCSCGNAFETRSTLGDALHVDVCSSCHPFYTGKQKMLDTGGRVDKFRKRFGSRGAAAAPTE</sequence>
<comment type="similarity">
    <text evidence="1 8">Belongs to the bacterial ribosomal protein bL31 family. Type A subfamily.</text>
</comment>
<dbReference type="PROSITE" id="PS51257">
    <property type="entry name" value="PROKAR_LIPOPROTEIN"/>
    <property type="match status" value="1"/>
</dbReference>
<dbReference type="EMBL" id="BAABDM010000002">
    <property type="protein sequence ID" value="GAA4091150.1"/>
    <property type="molecule type" value="Genomic_DNA"/>
</dbReference>
<feature type="binding site" evidence="8">
    <location>
        <position position="18"/>
    </location>
    <ligand>
        <name>Zn(2+)</name>
        <dbReference type="ChEBI" id="CHEBI:29105"/>
    </ligand>
</feature>
<evidence type="ECO:0000256" key="3">
    <source>
        <dbReference type="ARBA" id="ARBA00022730"/>
    </source>
</evidence>
<dbReference type="NCBIfam" id="NF001809">
    <property type="entry name" value="PRK00528.1"/>
    <property type="match status" value="1"/>
</dbReference>
<dbReference type="Gene3D" id="4.10.830.30">
    <property type="entry name" value="Ribosomal protein L31"/>
    <property type="match status" value="1"/>
</dbReference>
<dbReference type="SUPFAM" id="SSF143800">
    <property type="entry name" value="L28p-like"/>
    <property type="match status" value="1"/>
</dbReference>
<evidence type="ECO:0000256" key="6">
    <source>
        <dbReference type="ARBA" id="ARBA00023274"/>
    </source>
</evidence>
<dbReference type="GO" id="GO:0005840">
    <property type="term" value="C:ribosome"/>
    <property type="evidence" value="ECO:0007669"/>
    <property type="project" value="UniProtKB-KW"/>
</dbReference>
<keyword evidence="3 8" id="KW-0699">rRNA-binding</keyword>
<evidence type="ECO:0000313" key="9">
    <source>
        <dbReference type="EMBL" id="GAA4091150.1"/>
    </source>
</evidence>
<dbReference type="NCBIfam" id="NF000612">
    <property type="entry name" value="PRK00019.1"/>
    <property type="match status" value="1"/>
</dbReference>
<dbReference type="InterPro" id="IPR034704">
    <property type="entry name" value="Ribosomal_bL28/bL31-like_sf"/>
</dbReference>
<evidence type="ECO:0000313" key="10">
    <source>
        <dbReference type="Proteomes" id="UP001500392"/>
    </source>
</evidence>
<feature type="binding site" evidence="8">
    <location>
        <position position="16"/>
    </location>
    <ligand>
        <name>Zn(2+)</name>
        <dbReference type="ChEBI" id="CHEBI:29105"/>
    </ligand>
</feature>
<keyword evidence="4 8" id="KW-0694">RNA-binding</keyword>
<reference evidence="10" key="1">
    <citation type="journal article" date="2019" name="Int. J. Syst. Evol. Microbiol.">
        <title>The Global Catalogue of Microorganisms (GCM) 10K type strain sequencing project: providing services to taxonomists for standard genome sequencing and annotation.</title>
        <authorList>
            <consortium name="The Broad Institute Genomics Platform"/>
            <consortium name="The Broad Institute Genome Sequencing Center for Infectious Disease"/>
            <person name="Wu L."/>
            <person name="Ma J."/>
        </authorList>
    </citation>
    <scope>NUCLEOTIDE SEQUENCE [LARGE SCALE GENOMIC DNA]</scope>
    <source>
        <strain evidence="10">JCM 17304</strain>
    </source>
</reference>
<dbReference type="NCBIfam" id="TIGR00105">
    <property type="entry name" value="L31"/>
    <property type="match status" value="1"/>
</dbReference>
<dbReference type="InterPro" id="IPR027491">
    <property type="entry name" value="Ribosomal_bL31_A"/>
</dbReference>
<comment type="function">
    <text evidence="8">Binds the 23S rRNA.</text>
</comment>
<gene>
    <name evidence="8 9" type="primary">rpmE</name>
    <name evidence="9" type="ORF">GCM10022414_12980</name>
</gene>
<dbReference type="InterPro" id="IPR002150">
    <property type="entry name" value="Ribosomal_bL31"/>
</dbReference>
<accession>A0ABP7WLF9</accession>
<keyword evidence="10" id="KW-1185">Reference proteome</keyword>
<evidence type="ECO:0000256" key="2">
    <source>
        <dbReference type="ARBA" id="ARBA00011838"/>
    </source>
</evidence>
<organism evidence="9 10">
    <name type="scientific">Zhongshania borealis</name>
    <dbReference type="NCBI Taxonomy" id="889488"/>
    <lineage>
        <taxon>Bacteria</taxon>
        <taxon>Pseudomonadati</taxon>
        <taxon>Pseudomonadota</taxon>
        <taxon>Gammaproteobacteria</taxon>
        <taxon>Cellvibrionales</taxon>
        <taxon>Spongiibacteraceae</taxon>
        <taxon>Zhongshania</taxon>
    </lineage>
</organism>
<dbReference type="PRINTS" id="PR01249">
    <property type="entry name" value="RIBOSOMALL31"/>
</dbReference>
<dbReference type="Proteomes" id="UP001500392">
    <property type="component" value="Unassembled WGS sequence"/>
</dbReference>
<keyword evidence="8" id="KW-0479">Metal-binding</keyword>
<protein>
    <recommendedName>
        <fullName evidence="7 8">Large ribosomal subunit protein bL31</fullName>
    </recommendedName>
</protein>
<evidence type="ECO:0000256" key="5">
    <source>
        <dbReference type="ARBA" id="ARBA00022980"/>
    </source>
</evidence>
<feature type="binding site" evidence="8">
    <location>
        <position position="37"/>
    </location>
    <ligand>
        <name>Zn(2+)</name>
        <dbReference type="ChEBI" id="CHEBI:29105"/>
    </ligand>
</feature>